<keyword evidence="1" id="KW-0812">Transmembrane</keyword>
<reference evidence="2 3" key="1">
    <citation type="journal article" date="2023" name="Hortic Res">
        <title>Pangenome of water caltrop reveals structural variations and asymmetric subgenome divergence after allopolyploidization.</title>
        <authorList>
            <person name="Zhang X."/>
            <person name="Chen Y."/>
            <person name="Wang L."/>
            <person name="Yuan Y."/>
            <person name="Fang M."/>
            <person name="Shi L."/>
            <person name="Lu R."/>
            <person name="Comes H.P."/>
            <person name="Ma Y."/>
            <person name="Chen Y."/>
            <person name="Huang G."/>
            <person name="Zhou Y."/>
            <person name="Zheng Z."/>
            <person name="Qiu Y."/>
        </authorList>
    </citation>
    <scope>NUCLEOTIDE SEQUENCE [LARGE SCALE GENOMIC DNA]</scope>
    <source>
        <strain evidence="2">F231</strain>
    </source>
</reference>
<keyword evidence="1" id="KW-0472">Membrane</keyword>
<sequence length="54" mass="6040">MAIFPGVLSGIRHFATTLWDLQELRFSNILDDAAYVVITIIMAAVSCFLAVRRL</sequence>
<organism evidence="2 3">
    <name type="scientific">Trapa natans</name>
    <name type="common">Water chestnut</name>
    <dbReference type="NCBI Taxonomy" id="22666"/>
    <lineage>
        <taxon>Eukaryota</taxon>
        <taxon>Viridiplantae</taxon>
        <taxon>Streptophyta</taxon>
        <taxon>Embryophyta</taxon>
        <taxon>Tracheophyta</taxon>
        <taxon>Spermatophyta</taxon>
        <taxon>Magnoliopsida</taxon>
        <taxon>eudicotyledons</taxon>
        <taxon>Gunneridae</taxon>
        <taxon>Pentapetalae</taxon>
        <taxon>rosids</taxon>
        <taxon>malvids</taxon>
        <taxon>Myrtales</taxon>
        <taxon>Lythraceae</taxon>
        <taxon>Trapa</taxon>
    </lineage>
</organism>
<keyword evidence="3" id="KW-1185">Reference proteome</keyword>
<accession>A0AAN7QJ97</accession>
<evidence type="ECO:0000313" key="2">
    <source>
        <dbReference type="EMBL" id="KAK4769577.1"/>
    </source>
</evidence>
<evidence type="ECO:0000256" key="1">
    <source>
        <dbReference type="SAM" id="Phobius"/>
    </source>
</evidence>
<feature type="transmembrane region" description="Helical" evidence="1">
    <location>
        <begin position="33"/>
        <end position="51"/>
    </location>
</feature>
<proteinExistence type="predicted"/>
<gene>
    <name evidence="2" type="ORF">SAY86_027727</name>
</gene>
<comment type="caution">
    <text evidence="2">The sequence shown here is derived from an EMBL/GenBank/DDBJ whole genome shotgun (WGS) entry which is preliminary data.</text>
</comment>
<dbReference type="EMBL" id="JAXQNO010000021">
    <property type="protein sequence ID" value="KAK4769577.1"/>
    <property type="molecule type" value="Genomic_DNA"/>
</dbReference>
<evidence type="ECO:0000313" key="3">
    <source>
        <dbReference type="Proteomes" id="UP001346149"/>
    </source>
</evidence>
<keyword evidence="1" id="KW-1133">Transmembrane helix</keyword>
<dbReference type="Proteomes" id="UP001346149">
    <property type="component" value="Unassembled WGS sequence"/>
</dbReference>
<name>A0AAN7QJ97_TRANT</name>
<dbReference type="AlphaFoldDB" id="A0AAN7QJ97"/>
<protein>
    <submittedName>
        <fullName evidence="2">Uncharacterized protein</fullName>
    </submittedName>
</protein>